<reference evidence="3 4" key="1">
    <citation type="submission" date="2023-03" db="EMBL/GenBank/DDBJ databases">
        <authorList>
            <person name="Mo P."/>
        </authorList>
    </citation>
    <scope>NUCLEOTIDE SEQUENCE [LARGE SCALE GENOMIC DNA]</scope>
    <source>
        <strain evidence="3 4">HUAS 5</strain>
    </source>
</reference>
<keyword evidence="4" id="KW-1185">Reference proteome</keyword>
<protein>
    <submittedName>
        <fullName evidence="3">Trypsin-like peptidase domain-containing protein</fullName>
    </submittedName>
</protein>
<organism evidence="3 4">
    <name type="scientific">Streptomyces cathayae</name>
    <dbReference type="NCBI Taxonomy" id="3031124"/>
    <lineage>
        <taxon>Bacteria</taxon>
        <taxon>Bacillati</taxon>
        <taxon>Actinomycetota</taxon>
        <taxon>Actinomycetes</taxon>
        <taxon>Kitasatosporales</taxon>
        <taxon>Streptomycetaceae</taxon>
        <taxon>Streptomyces</taxon>
    </lineage>
</organism>
<evidence type="ECO:0000313" key="3">
    <source>
        <dbReference type="EMBL" id="WGD43275.1"/>
    </source>
</evidence>
<dbReference type="InterPro" id="IPR009003">
    <property type="entry name" value="Peptidase_S1_PA"/>
</dbReference>
<evidence type="ECO:0000256" key="1">
    <source>
        <dbReference type="SAM" id="MobiDB-lite"/>
    </source>
</evidence>
<dbReference type="Gene3D" id="2.40.10.120">
    <property type="match status" value="1"/>
</dbReference>
<evidence type="ECO:0000259" key="2">
    <source>
        <dbReference type="Pfam" id="PF19956"/>
    </source>
</evidence>
<dbReference type="EMBL" id="CP121682">
    <property type="protein sequence ID" value="WGD43275.1"/>
    <property type="molecule type" value="Genomic_DNA"/>
</dbReference>
<name>A0ABY8K4S6_9ACTN</name>
<dbReference type="Proteomes" id="UP001216440">
    <property type="component" value="Chromosome"/>
</dbReference>
<feature type="region of interest" description="Disordered" evidence="1">
    <location>
        <begin position="1"/>
        <end position="35"/>
    </location>
</feature>
<feature type="domain" description="Effector-associated" evidence="2">
    <location>
        <begin position="251"/>
        <end position="327"/>
    </location>
</feature>
<accession>A0ABY8K4S6</accession>
<dbReference type="Pfam" id="PF19956">
    <property type="entry name" value="EAD2"/>
    <property type="match status" value="1"/>
</dbReference>
<evidence type="ECO:0000313" key="4">
    <source>
        <dbReference type="Proteomes" id="UP001216440"/>
    </source>
</evidence>
<dbReference type="RefSeq" id="WP_279336327.1">
    <property type="nucleotide sequence ID" value="NZ_CP121682.1"/>
</dbReference>
<gene>
    <name evidence="3" type="ORF">PYS65_25870</name>
</gene>
<proteinExistence type="predicted"/>
<dbReference type="SUPFAM" id="SSF50494">
    <property type="entry name" value="Trypsin-like serine proteases"/>
    <property type="match status" value="1"/>
</dbReference>
<dbReference type="Pfam" id="PF13365">
    <property type="entry name" value="Trypsin_2"/>
    <property type="match status" value="1"/>
</dbReference>
<sequence length="339" mass="34236">MRVLAAPDAPEDGKAPKARPAGGGISGPPDTGTVPRQLARPARAAVAGAAVLLTDRLAVTCAHVVEAALRCRRLDEAPKGAFPVDLPAFPRSRLTARVAPGGWFRDPPAGDLAVLTLDGALPAGAAPAPVGGGPVGDGASVLVYGHPATVLDGVWARARTVAAGGAHPGWLQLDGDGGRGACIERGFSGAGVWDEDQRQVIGVVASVLDGGGPVPTRVAWMIPLGLLAGTPFAPPPAGAAGPGSVDAWDLVDALMATGAAAAGARALLSVLPVGISGTVPRDDVPRLQLFHLVRRCGDFPDGPGELARAVRQLEGDTVPARDFARTARALWPDRLDGDA</sequence>
<dbReference type="InterPro" id="IPR045431">
    <property type="entry name" value="EAD2"/>
</dbReference>